<organism evidence="8 9">
    <name type="scientific">Christiangramia sabulilitoris</name>
    <dbReference type="NCBI Taxonomy" id="2583991"/>
    <lineage>
        <taxon>Bacteria</taxon>
        <taxon>Pseudomonadati</taxon>
        <taxon>Bacteroidota</taxon>
        <taxon>Flavobacteriia</taxon>
        <taxon>Flavobacteriales</taxon>
        <taxon>Flavobacteriaceae</taxon>
        <taxon>Christiangramia</taxon>
    </lineage>
</organism>
<evidence type="ECO:0000256" key="1">
    <source>
        <dbReference type="ARBA" id="ARBA00004442"/>
    </source>
</evidence>
<gene>
    <name evidence="8" type="ORF">FGM01_03915</name>
</gene>
<dbReference type="PROSITE" id="PS51257">
    <property type="entry name" value="PROKAR_LIPOPROTEIN"/>
    <property type="match status" value="1"/>
</dbReference>
<dbReference type="OrthoDB" id="5694214at2"/>
<comment type="caution">
    <text evidence="8">The sequence shown here is derived from an EMBL/GenBank/DDBJ whole genome shotgun (WGS) entry which is preliminary data.</text>
</comment>
<evidence type="ECO:0000256" key="4">
    <source>
        <dbReference type="ARBA" id="ARBA00023136"/>
    </source>
</evidence>
<evidence type="ECO:0000256" key="5">
    <source>
        <dbReference type="ARBA" id="ARBA00023237"/>
    </source>
</evidence>
<dbReference type="AlphaFoldDB" id="A0A550I7W2"/>
<reference evidence="8 9" key="1">
    <citation type="submission" date="2019-06" db="EMBL/GenBank/DDBJ databases">
        <title>Gramella sabulilitoris sp. nov., isolated from a marine sand.</title>
        <authorList>
            <person name="Yoon J.-H."/>
        </authorList>
    </citation>
    <scope>NUCLEOTIDE SEQUENCE [LARGE SCALE GENOMIC DNA]</scope>
    <source>
        <strain evidence="8 9">HSMS-1</strain>
    </source>
</reference>
<proteinExistence type="inferred from homology"/>
<dbReference type="EMBL" id="VHSF01000001">
    <property type="protein sequence ID" value="TRO67041.1"/>
    <property type="molecule type" value="Genomic_DNA"/>
</dbReference>
<dbReference type="Pfam" id="PF07980">
    <property type="entry name" value="SusD_RagB"/>
    <property type="match status" value="1"/>
</dbReference>
<dbReference type="Pfam" id="PF14322">
    <property type="entry name" value="SusD-like_3"/>
    <property type="match status" value="1"/>
</dbReference>
<evidence type="ECO:0000256" key="2">
    <source>
        <dbReference type="ARBA" id="ARBA00006275"/>
    </source>
</evidence>
<dbReference type="InterPro" id="IPR012944">
    <property type="entry name" value="SusD_RagB_dom"/>
</dbReference>
<evidence type="ECO:0000313" key="8">
    <source>
        <dbReference type="EMBL" id="TRO67041.1"/>
    </source>
</evidence>
<dbReference type="Gene3D" id="1.25.40.390">
    <property type="match status" value="1"/>
</dbReference>
<dbReference type="Gene3D" id="2.20.20.130">
    <property type="match status" value="1"/>
</dbReference>
<dbReference type="InterPro" id="IPR033985">
    <property type="entry name" value="SusD-like_N"/>
</dbReference>
<accession>A0A550I7W2</accession>
<keyword evidence="4" id="KW-0472">Membrane</keyword>
<evidence type="ECO:0000256" key="3">
    <source>
        <dbReference type="ARBA" id="ARBA00022729"/>
    </source>
</evidence>
<dbReference type="Proteomes" id="UP000315131">
    <property type="component" value="Unassembled WGS sequence"/>
</dbReference>
<keyword evidence="3" id="KW-0732">Signal</keyword>
<sequence length="464" mass="51588">MKMKNKFLIGCLAIATLFGTQSCEDNLDIQPNSSLIAATAFQSVEDLQNALNSAYANYDNNTILLNSIFTDNTKVGVDNGGQQLTLHRLVLDPTTGVAGGIWISRYSMINKVNRIMEAAEQIEIPEGREDEVDNILGQAYALRAFAHFELFQYYTPDYQDPSGLSVPAVETVVTVENLPRNTVSEVYALMNSDLDMASSLLDSGSNDVKYVTPDFITALRARMALFAGEYAQAKGFAETLINKYPLADQAEYVDMYLDLDDTEVIFEAARVLGDARPGFIWHFSGGGPFIEMSNSLFNELDTDDVRYGVLLNADDSDPAANLHLINKYPGTAVEFLADIKVFRVSEMYLIKAEAEMRGSMLEESKATLKTLRDARFGMDTAAPDYSTLNGGLDFLLEERRIELAFEGHRYLDLKRLNRDLVRSQADCGNLDNACEISSSDRRFTLPIPLFEMNANPLMVQNPGY</sequence>
<evidence type="ECO:0000259" key="7">
    <source>
        <dbReference type="Pfam" id="PF14322"/>
    </source>
</evidence>
<comment type="similarity">
    <text evidence="2">Belongs to the SusD family.</text>
</comment>
<dbReference type="GO" id="GO:0009279">
    <property type="term" value="C:cell outer membrane"/>
    <property type="evidence" value="ECO:0007669"/>
    <property type="project" value="UniProtKB-SubCell"/>
</dbReference>
<dbReference type="SUPFAM" id="SSF48452">
    <property type="entry name" value="TPR-like"/>
    <property type="match status" value="1"/>
</dbReference>
<keyword evidence="5" id="KW-0998">Cell outer membrane</keyword>
<feature type="domain" description="SusD-like N-terminal" evidence="7">
    <location>
        <begin position="27"/>
        <end position="207"/>
    </location>
</feature>
<name>A0A550I7W2_9FLAO</name>
<evidence type="ECO:0000259" key="6">
    <source>
        <dbReference type="Pfam" id="PF07980"/>
    </source>
</evidence>
<keyword evidence="9" id="KW-1185">Reference proteome</keyword>
<protein>
    <submittedName>
        <fullName evidence="8">RagB/SusD family nutrient uptake outer membrane protein</fullName>
    </submittedName>
</protein>
<comment type="subcellular location">
    <subcellularLocation>
        <location evidence="1">Cell outer membrane</location>
    </subcellularLocation>
</comment>
<dbReference type="InterPro" id="IPR011990">
    <property type="entry name" value="TPR-like_helical_dom_sf"/>
</dbReference>
<evidence type="ECO:0000313" key="9">
    <source>
        <dbReference type="Proteomes" id="UP000315131"/>
    </source>
</evidence>
<dbReference type="Gene3D" id="1.25.40.900">
    <property type="match status" value="1"/>
</dbReference>
<feature type="domain" description="RagB/SusD" evidence="6">
    <location>
        <begin position="338"/>
        <end position="464"/>
    </location>
</feature>